<reference evidence="7 8" key="1">
    <citation type="submission" date="2018-08" db="EMBL/GenBank/DDBJ databases">
        <title>A genome reference for cultivated species of the human gut microbiota.</title>
        <authorList>
            <person name="Zou Y."/>
            <person name="Xue W."/>
            <person name="Luo G."/>
        </authorList>
    </citation>
    <scope>NUCLEOTIDE SEQUENCE [LARGE SCALE GENOMIC DNA]</scope>
    <source>
        <strain evidence="7 8">TF08-11</strain>
    </source>
</reference>
<dbReference type="Gene3D" id="3.40.50.11820">
    <property type="match status" value="1"/>
</dbReference>
<dbReference type="InterPro" id="IPR007554">
    <property type="entry name" value="Glycerophosphate_synth"/>
</dbReference>
<comment type="similarity">
    <text evidence="2">Belongs to the CDP-glycerol glycerophosphotransferase family.</text>
</comment>
<dbReference type="Pfam" id="PF04464">
    <property type="entry name" value="Glyphos_transf"/>
    <property type="match status" value="1"/>
</dbReference>
<evidence type="ECO:0008006" key="9">
    <source>
        <dbReference type="Google" id="ProtNLM"/>
    </source>
</evidence>
<comment type="caution">
    <text evidence="7">The sequence shown here is derived from an EMBL/GenBank/DDBJ whole genome shotgun (WGS) entry which is preliminary data.</text>
</comment>
<evidence type="ECO:0000256" key="2">
    <source>
        <dbReference type="ARBA" id="ARBA00010488"/>
    </source>
</evidence>
<dbReference type="EMBL" id="QUSK01000011">
    <property type="protein sequence ID" value="RGD76569.1"/>
    <property type="molecule type" value="Genomic_DNA"/>
</dbReference>
<dbReference type="Gene3D" id="3.40.50.12580">
    <property type="match status" value="1"/>
</dbReference>
<organism evidence="7 8">
    <name type="scientific">Faecalicoccus pleomorphus</name>
    <dbReference type="NCBI Taxonomy" id="1323"/>
    <lineage>
        <taxon>Bacteria</taxon>
        <taxon>Bacillati</taxon>
        <taxon>Bacillota</taxon>
        <taxon>Erysipelotrichia</taxon>
        <taxon>Erysipelotrichales</taxon>
        <taxon>Erysipelotrichaceae</taxon>
        <taxon>Faecalicoccus</taxon>
    </lineage>
</organism>
<dbReference type="SUPFAM" id="SSF53756">
    <property type="entry name" value="UDP-Glycosyltransferase/glycogen phosphorylase"/>
    <property type="match status" value="1"/>
</dbReference>
<keyword evidence="5" id="KW-0777">Teichoic acid biosynthesis</keyword>
<evidence type="ECO:0000313" key="8">
    <source>
        <dbReference type="Proteomes" id="UP000260721"/>
    </source>
</evidence>
<dbReference type="InterPro" id="IPR043149">
    <property type="entry name" value="TagF_N"/>
</dbReference>
<keyword evidence="6" id="KW-0472">Membrane</keyword>
<dbReference type="PANTHER" id="PTHR37316:SF3">
    <property type="entry name" value="TEICHOIC ACID GLYCEROL-PHOSPHATE TRANSFERASE"/>
    <property type="match status" value="1"/>
</dbReference>
<name>A0A3E3E4Q7_9FIRM</name>
<keyword evidence="3" id="KW-1003">Cell membrane</keyword>
<dbReference type="GO" id="GO:0047355">
    <property type="term" value="F:CDP-glycerol glycerophosphotransferase activity"/>
    <property type="evidence" value="ECO:0007669"/>
    <property type="project" value="InterPro"/>
</dbReference>
<dbReference type="AlphaFoldDB" id="A0A3E3E4Q7"/>
<evidence type="ECO:0000256" key="4">
    <source>
        <dbReference type="ARBA" id="ARBA00022679"/>
    </source>
</evidence>
<sequence>MEDKIMEFDKSLIVFESNPDFADNPRGFYEYIIKNTGYKTFWVIEDDEILNALKKRGVNCAKKNSDEAQRVIEKGKYLISSSFYFAYHKKRGQIHISAWHGFPLKVIGFFDSASANPKEFEDLKVITTQSDIVTATSRFSHLTLSGMFAMDPRKVYETGYPRNDIMFYANAKEELSKLIDIDLKQSKLFFYLPTMRKGLKAEGKQFDENIFNFVDYDCDGLDEFLEAHNTYIVAKLHFADMQLINLEKRKIPKRIIFLDSELMGKHLLTIYHIMDAFDGLITDYSSVYADFMLLNKPIIFSCSDLEKYQKDRGFVVDDPRLLMPGPVVKTQNELTSVIGDLLNGKDEYKNHRQYLMPFFHKNLDGYSSKRLLHVIENNLGVNNDINKNYSYLYDDCKSPLSQYLISHYTYELYYDDGNGFSENKKVTGKYEIQKFKKSHIYLEIKLPRVDIKQLRFDPSINGGIVIKNFKAIIEDKELKIESIINGIINNGDILFNEHDPQILFNNLDFMQPYYMVEISFTVCTTFSEEGENIILKTCKRSADSKKRFKRLFKRQK</sequence>
<dbReference type="GO" id="GO:0019350">
    <property type="term" value="P:teichoic acid biosynthetic process"/>
    <property type="evidence" value="ECO:0007669"/>
    <property type="project" value="UniProtKB-KW"/>
</dbReference>
<gene>
    <name evidence="7" type="ORF">DXC78_05930</name>
</gene>
<evidence type="ECO:0000256" key="3">
    <source>
        <dbReference type="ARBA" id="ARBA00022475"/>
    </source>
</evidence>
<dbReference type="PANTHER" id="PTHR37316">
    <property type="entry name" value="TEICHOIC ACID GLYCEROL-PHOSPHATE PRIMASE"/>
    <property type="match status" value="1"/>
</dbReference>
<evidence type="ECO:0000256" key="6">
    <source>
        <dbReference type="ARBA" id="ARBA00023136"/>
    </source>
</evidence>
<proteinExistence type="inferred from homology"/>
<accession>A0A3E3E4Q7</accession>
<keyword evidence="4" id="KW-0808">Transferase</keyword>
<evidence type="ECO:0000256" key="5">
    <source>
        <dbReference type="ARBA" id="ARBA00022944"/>
    </source>
</evidence>
<dbReference type="Proteomes" id="UP000260721">
    <property type="component" value="Unassembled WGS sequence"/>
</dbReference>
<dbReference type="InterPro" id="IPR051612">
    <property type="entry name" value="Teichoic_Acid_Biosynth"/>
</dbReference>
<dbReference type="InterPro" id="IPR043148">
    <property type="entry name" value="TagF_C"/>
</dbReference>
<evidence type="ECO:0000256" key="1">
    <source>
        <dbReference type="ARBA" id="ARBA00004202"/>
    </source>
</evidence>
<protein>
    <recommendedName>
        <fullName evidence="9">Teichoic acid poly(glycerol phosphate) polymerase</fullName>
    </recommendedName>
</protein>
<dbReference type="GO" id="GO:0005886">
    <property type="term" value="C:plasma membrane"/>
    <property type="evidence" value="ECO:0007669"/>
    <property type="project" value="UniProtKB-SubCell"/>
</dbReference>
<comment type="subcellular location">
    <subcellularLocation>
        <location evidence="1">Cell membrane</location>
        <topology evidence="1">Peripheral membrane protein</topology>
    </subcellularLocation>
</comment>
<evidence type="ECO:0000313" key="7">
    <source>
        <dbReference type="EMBL" id="RGD76569.1"/>
    </source>
</evidence>